<evidence type="ECO:0000256" key="13">
    <source>
        <dbReference type="SAM" id="MobiDB-lite"/>
    </source>
</evidence>
<dbReference type="GO" id="GO:0005524">
    <property type="term" value="F:ATP binding"/>
    <property type="evidence" value="ECO:0007669"/>
    <property type="project" value="UniProtKB-UniRule"/>
</dbReference>
<evidence type="ECO:0000256" key="1">
    <source>
        <dbReference type="ARBA" id="ARBA00009922"/>
    </source>
</evidence>
<dbReference type="GO" id="GO:0043138">
    <property type="term" value="F:3'-5' DNA helicase activity"/>
    <property type="evidence" value="ECO:0007669"/>
    <property type="project" value="UniProtKB-EC"/>
</dbReference>
<feature type="compositionally biased region" description="Low complexity" evidence="13">
    <location>
        <begin position="682"/>
        <end position="702"/>
    </location>
</feature>
<dbReference type="InterPro" id="IPR027417">
    <property type="entry name" value="P-loop_NTPase"/>
</dbReference>
<evidence type="ECO:0000259" key="14">
    <source>
        <dbReference type="PROSITE" id="PS51198"/>
    </source>
</evidence>
<dbReference type="RefSeq" id="WP_094851195.1">
    <property type="nucleotide sequence ID" value="NZ_NEVM01000001.1"/>
</dbReference>
<dbReference type="InterPro" id="IPR014017">
    <property type="entry name" value="DNA_helicase_UvrD-like_C"/>
</dbReference>
<keyword evidence="5 12" id="KW-0067">ATP-binding</keyword>
<dbReference type="SUPFAM" id="SSF52540">
    <property type="entry name" value="P-loop containing nucleoside triphosphate hydrolases"/>
    <property type="match status" value="1"/>
</dbReference>
<proteinExistence type="inferred from homology"/>
<name>A0A261SI17_9BORD</name>
<dbReference type="AlphaFoldDB" id="A0A261SI17"/>
<dbReference type="Proteomes" id="UP000216020">
    <property type="component" value="Unassembled WGS sequence"/>
</dbReference>
<evidence type="ECO:0000256" key="9">
    <source>
        <dbReference type="ARBA" id="ARBA00034808"/>
    </source>
</evidence>
<dbReference type="InterPro" id="IPR013986">
    <property type="entry name" value="DExx_box_DNA_helicase_dom_sf"/>
</dbReference>
<evidence type="ECO:0000256" key="6">
    <source>
        <dbReference type="ARBA" id="ARBA00023125"/>
    </source>
</evidence>
<comment type="similarity">
    <text evidence="1">Belongs to the helicase family. UvrD subfamily.</text>
</comment>
<keyword evidence="4 12" id="KW-0347">Helicase</keyword>
<evidence type="ECO:0000256" key="7">
    <source>
        <dbReference type="ARBA" id="ARBA00023235"/>
    </source>
</evidence>
<evidence type="ECO:0000256" key="2">
    <source>
        <dbReference type="ARBA" id="ARBA00022741"/>
    </source>
</evidence>
<evidence type="ECO:0000259" key="15">
    <source>
        <dbReference type="PROSITE" id="PS51217"/>
    </source>
</evidence>
<evidence type="ECO:0000256" key="11">
    <source>
        <dbReference type="ARBA" id="ARBA00048988"/>
    </source>
</evidence>
<dbReference type="OrthoDB" id="9792687at2"/>
<accession>A0A261SI17</accession>
<feature type="domain" description="UvrD-like helicase ATP-binding" evidence="14">
    <location>
        <begin position="14"/>
        <end position="314"/>
    </location>
</feature>
<feature type="binding site" evidence="12">
    <location>
        <begin position="35"/>
        <end position="42"/>
    </location>
    <ligand>
        <name>ATP</name>
        <dbReference type="ChEBI" id="CHEBI:30616"/>
    </ligand>
</feature>
<dbReference type="Gene3D" id="1.10.486.10">
    <property type="entry name" value="PCRA, domain 4"/>
    <property type="match status" value="1"/>
</dbReference>
<evidence type="ECO:0000256" key="5">
    <source>
        <dbReference type="ARBA" id="ARBA00022840"/>
    </source>
</evidence>
<comment type="catalytic activity">
    <reaction evidence="8">
        <text>Couples ATP hydrolysis with the unwinding of duplex DNA by translocating in the 3'-5' direction.</text>
        <dbReference type="EC" id="5.6.2.4"/>
    </reaction>
</comment>
<feature type="region of interest" description="Disordered" evidence="13">
    <location>
        <begin position="682"/>
        <end position="707"/>
    </location>
</feature>
<dbReference type="Gene3D" id="1.10.10.160">
    <property type="match status" value="1"/>
</dbReference>
<sequence>MTDSPTPQFIPAGLVPTPEQRDIQLARQRVCLVHANAGAAKTTTLALRVGEALARGLSPQAILALTFTPEARQVMRARLQEVGLPAATVAQLTVLTMDEFAQRVLTRLEDEAPEQLLSARELKAPALDALEGLADAYPAYANQLEIRTHDSAVSQFLDNLLNLKARLALETGEEDEEQPLAHVAEDRGISLTDLLWAQEFERLRQDGGETPQFRGPWDATYDLARLLRDFPECADALPGCRLVVADELHDLNEAAYTVLETLLAREGVYFVGAGDRDQVIHSRLGADEQYLDHRFAARFPATVNYPLTVTWRHGPHLAHAMEAFKRKPVRSGLPVKTDLDVLTYAGPAAPDGTPSGTPDEDSAEAGAAQVVAALRRWKADKRPLDGCAILLRDRHQSIAIENALMQADIGYRTQTMPSYLRREEILFLRGMLAIALDNLHTVEAMPVREAIVAALALFGEVPMTDDELAQAKRDIAKQPELLKTFFQYQIQRVGAETARRHMAAAVDHVRGLPDDAPAHEALLRICADVAVENLAQRLYVHPYDTEVVTRSVQGFVAAARASGRSLRDFAAWIGAADAFVAARRSKNLVLLECVESAKGKEFDHVILPFLAVGEFPHPLRAAREEENLFYVAATRARSRLTLIAPADEGRRSPYIARMEIGATRARADAAVLANQALRPTRTAAAARPSASTAGAARGAPAAGRRDLKVPYADKEHVKKLGARWDPTRKVWYAPDGVDIEPLRPWLPSDA</sequence>
<reference evidence="17" key="1">
    <citation type="submission" date="2017-05" db="EMBL/GenBank/DDBJ databases">
        <title>Complete and WGS of Bordetella genogroups.</title>
        <authorList>
            <person name="Spilker T."/>
            <person name="Lipuma J."/>
        </authorList>
    </citation>
    <scope>NUCLEOTIDE SEQUENCE [LARGE SCALE GENOMIC DNA]</scope>
    <source>
        <strain evidence="17">AU16122</strain>
    </source>
</reference>
<dbReference type="GO" id="GO:0000725">
    <property type="term" value="P:recombinational repair"/>
    <property type="evidence" value="ECO:0007669"/>
    <property type="project" value="TreeGrafter"/>
</dbReference>
<evidence type="ECO:0000256" key="3">
    <source>
        <dbReference type="ARBA" id="ARBA00022801"/>
    </source>
</evidence>
<dbReference type="EMBL" id="NEVM01000001">
    <property type="protein sequence ID" value="OZI37088.1"/>
    <property type="molecule type" value="Genomic_DNA"/>
</dbReference>
<dbReference type="InterPro" id="IPR014016">
    <property type="entry name" value="UvrD-like_ATP-bd"/>
</dbReference>
<evidence type="ECO:0000313" key="17">
    <source>
        <dbReference type="Proteomes" id="UP000216020"/>
    </source>
</evidence>
<keyword evidence="6" id="KW-0238">DNA-binding</keyword>
<comment type="catalytic activity">
    <reaction evidence="11">
        <text>ATP + H2O = ADP + phosphate + H(+)</text>
        <dbReference type="Rhea" id="RHEA:13065"/>
        <dbReference type="ChEBI" id="CHEBI:15377"/>
        <dbReference type="ChEBI" id="CHEBI:15378"/>
        <dbReference type="ChEBI" id="CHEBI:30616"/>
        <dbReference type="ChEBI" id="CHEBI:43474"/>
        <dbReference type="ChEBI" id="CHEBI:456216"/>
        <dbReference type="EC" id="5.6.2.4"/>
    </reaction>
</comment>
<evidence type="ECO:0000256" key="10">
    <source>
        <dbReference type="ARBA" id="ARBA00034923"/>
    </source>
</evidence>
<dbReference type="GO" id="GO:0003677">
    <property type="term" value="F:DNA binding"/>
    <property type="evidence" value="ECO:0007669"/>
    <property type="project" value="UniProtKB-KW"/>
</dbReference>
<organism evidence="16 17">
    <name type="scientific">Bordetella genomosp. 10</name>
    <dbReference type="NCBI Taxonomy" id="1416804"/>
    <lineage>
        <taxon>Bacteria</taxon>
        <taxon>Pseudomonadati</taxon>
        <taxon>Pseudomonadota</taxon>
        <taxon>Betaproteobacteria</taxon>
        <taxon>Burkholderiales</taxon>
        <taxon>Alcaligenaceae</taxon>
        <taxon>Bordetella</taxon>
    </lineage>
</organism>
<dbReference type="Pfam" id="PF18974">
    <property type="entry name" value="DUF5710"/>
    <property type="match status" value="1"/>
</dbReference>
<dbReference type="EC" id="5.6.2.4" evidence="9"/>
<evidence type="ECO:0000256" key="8">
    <source>
        <dbReference type="ARBA" id="ARBA00034617"/>
    </source>
</evidence>
<keyword evidence="17" id="KW-1185">Reference proteome</keyword>
<evidence type="ECO:0000256" key="12">
    <source>
        <dbReference type="PROSITE-ProRule" id="PRU00560"/>
    </source>
</evidence>
<dbReference type="PROSITE" id="PS51198">
    <property type="entry name" value="UVRD_HELICASE_ATP_BIND"/>
    <property type="match status" value="1"/>
</dbReference>
<dbReference type="Pfam" id="PF13361">
    <property type="entry name" value="UvrD_C"/>
    <property type="match status" value="1"/>
</dbReference>
<dbReference type="Gene3D" id="3.40.50.300">
    <property type="entry name" value="P-loop containing nucleotide triphosphate hydrolases"/>
    <property type="match status" value="2"/>
</dbReference>
<protein>
    <recommendedName>
        <fullName evidence="9">DNA 3'-5' helicase</fullName>
        <ecNumber evidence="9">5.6.2.4</ecNumber>
    </recommendedName>
    <alternativeName>
        <fullName evidence="10">DNA 3'-5' helicase II</fullName>
    </alternativeName>
</protein>
<dbReference type="PROSITE" id="PS51217">
    <property type="entry name" value="UVRD_HELICASE_CTER"/>
    <property type="match status" value="1"/>
</dbReference>
<comment type="caution">
    <text evidence="16">The sequence shown here is derived from an EMBL/GenBank/DDBJ whole genome shotgun (WGS) entry which is preliminary data.</text>
</comment>
<dbReference type="PANTHER" id="PTHR11070:SF2">
    <property type="entry name" value="ATP-DEPENDENT DNA HELICASE SRS2"/>
    <property type="match status" value="1"/>
</dbReference>
<dbReference type="PANTHER" id="PTHR11070">
    <property type="entry name" value="UVRD / RECB / PCRA DNA HELICASE FAMILY MEMBER"/>
    <property type="match status" value="1"/>
</dbReference>
<dbReference type="InterPro" id="IPR000212">
    <property type="entry name" value="DNA_helicase_UvrD/REP"/>
</dbReference>
<keyword evidence="3 12" id="KW-0378">Hydrolase</keyword>
<dbReference type="Pfam" id="PF00580">
    <property type="entry name" value="UvrD-helicase"/>
    <property type="match status" value="1"/>
</dbReference>
<feature type="domain" description="UvrD-like helicase C-terminal" evidence="15">
    <location>
        <begin position="314"/>
        <end position="599"/>
    </location>
</feature>
<evidence type="ECO:0000313" key="16">
    <source>
        <dbReference type="EMBL" id="OZI37088.1"/>
    </source>
</evidence>
<dbReference type="GO" id="GO:0016887">
    <property type="term" value="F:ATP hydrolysis activity"/>
    <property type="evidence" value="ECO:0007669"/>
    <property type="project" value="RHEA"/>
</dbReference>
<keyword evidence="2 12" id="KW-0547">Nucleotide-binding</keyword>
<evidence type="ECO:0000256" key="4">
    <source>
        <dbReference type="ARBA" id="ARBA00022806"/>
    </source>
</evidence>
<keyword evidence="7" id="KW-0413">Isomerase</keyword>
<dbReference type="InterPro" id="IPR043764">
    <property type="entry name" value="DUF5710"/>
</dbReference>
<gene>
    <name evidence="16" type="ORF">CAL29_01235</name>
</gene>